<dbReference type="Pfam" id="PF00797">
    <property type="entry name" value="Acetyltransf_2"/>
    <property type="match status" value="1"/>
</dbReference>
<dbReference type="RefSeq" id="WP_380149111.1">
    <property type="nucleotide sequence ID" value="NZ_JBHUOR010000140.1"/>
</dbReference>
<keyword evidence="4" id="KW-1185">Reference proteome</keyword>
<evidence type="ECO:0000313" key="4">
    <source>
        <dbReference type="Proteomes" id="UP001597568"/>
    </source>
</evidence>
<sequence>MLTEAFLARIRLSGTKIDMKHLPLLLRHVAAYIPFENLDIIEGASEVLSEEGTAKKILQQQRGGLCYEINPLLATVLTENDFHVQLISAVIYDALHEEFSKTGYTHTLILLEEHGEQYIVDAGFGNNIPLMAVPLDGRTVSSTNGDYRIEGNDLYMKRRYRDEQFVLAYRFDTQPITKSQLRTSQQIIENSEDSVFNKRPLLTKCTEDGTVTLAGNDLTIMKNGHKTLRTLTDTEKEAAKKQYFYQ</sequence>
<organism evidence="3 4">
    <name type="scientific">Kurthia populi</name>
    <dbReference type="NCBI Taxonomy" id="1562132"/>
    <lineage>
        <taxon>Bacteria</taxon>
        <taxon>Bacillati</taxon>
        <taxon>Bacillota</taxon>
        <taxon>Bacilli</taxon>
        <taxon>Bacillales</taxon>
        <taxon>Caryophanaceae</taxon>
        <taxon>Kurthia</taxon>
    </lineage>
</organism>
<dbReference type="PRINTS" id="PR01543">
    <property type="entry name" value="ANATRNSFRASE"/>
</dbReference>
<comment type="caution">
    <text evidence="3">The sequence shown here is derived from an EMBL/GenBank/DDBJ whole genome shotgun (WGS) entry which is preliminary data.</text>
</comment>
<comment type="similarity">
    <text evidence="1 2">Belongs to the arylamine N-acetyltransferase family.</text>
</comment>
<dbReference type="InterPro" id="IPR053710">
    <property type="entry name" value="Arylamine_NAT_domain_sf"/>
</dbReference>
<protein>
    <submittedName>
        <fullName evidence="3">Arylamine N-acetyltransferase</fullName>
    </submittedName>
</protein>
<dbReference type="PANTHER" id="PTHR11786">
    <property type="entry name" value="N-HYDROXYARYLAMINE O-ACETYLTRANSFERASE"/>
    <property type="match status" value="1"/>
</dbReference>
<dbReference type="InterPro" id="IPR001447">
    <property type="entry name" value="Arylamine_N-AcTrfase"/>
</dbReference>
<dbReference type="SUPFAM" id="SSF54001">
    <property type="entry name" value="Cysteine proteinases"/>
    <property type="match status" value="1"/>
</dbReference>
<dbReference type="InterPro" id="IPR038765">
    <property type="entry name" value="Papain-like_cys_pep_sf"/>
</dbReference>
<accession>A0ABW5Y5A0</accession>
<evidence type="ECO:0000256" key="2">
    <source>
        <dbReference type="RuleBase" id="RU003452"/>
    </source>
</evidence>
<evidence type="ECO:0000256" key="1">
    <source>
        <dbReference type="ARBA" id="ARBA00006547"/>
    </source>
</evidence>
<dbReference type="Gene3D" id="3.30.2140.20">
    <property type="match status" value="1"/>
</dbReference>
<proteinExistence type="inferred from homology"/>
<evidence type="ECO:0000313" key="3">
    <source>
        <dbReference type="EMBL" id="MFD2870475.1"/>
    </source>
</evidence>
<name>A0ABW5Y5A0_9BACL</name>
<dbReference type="EMBL" id="JBHUOR010000140">
    <property type="protein sequence ID" value="MFD2870475.1"/>
    <property type="molecule type" value="Genomic_DNA"/>
</dbReference>
<dbReference type="Proteomes" id="UP001597568">
    <property type="component" value="Unassembled WGS sequence"/>
</dbReference>
<reference evidence="4" key="1">
    <citation type="journal article" date="2019" name="Int. J. Syst. Evol. Microbiol.">
        <title>The Global Catalogue of Microorganisms (GCM) 10K type strain sequencing project: providing services to taxonomists for standard genome sequencing and annotation.</title>
        <authorList>
            <consortium name="The Broad Institute Genomics Platform"/>
            <consortium name="The Broad Institute Genome Sequencing Center for Infectious Disease"/>
            <person name="Wu L."/>
            <person name="Ma J."/>
        </authorList>
    </citation>
    <scope>NUCLEOTIDE SEQUENCE [LARGE SCALE GENOMIC DNA]</scope>
    <source>
        <strain evidence="4">KCTC 33522</strain>
    </source>
</reference>
<dbReference type="PANTHER" id="PTHR11786:SF0">
    <property type="entry name" value="ARYLAMINE N-ACETYLTRANSFERASE 4-RELATED"/>
    <property type="match status" value="1"/>
</dbReference>
<gene>
    <name evidence="3" type="ORF">ACFSY7_18425</name>
</gene>